<feature type="transmembrane region" description="Helical" evidence="12">
    <location>
        <begin position="959"/>
        <end position="979"/>
    </location>
</feature>
<evidence type="ECO:0000256" key="10">
    <source>
        <dbReference type="SAM" id="Coils"/>
    </source>
</evidence>
<dbReference type="Gene3D" id="3.40.1710.10">
    <property type="entry name" value="abc type-2 transporter like domain"/>
    <property type="match status" value="1"/>
</dbReference>
<name>G5JX80_9STRE</name>
<comment type="similarity">
    <text evidence="2">Belongs to the EsaA family.</text>
</comment>
<evidence type="ECO:0000256" key="8">
    <source>
        <dbReference type="ARBA" id="ARBA00023136"/>
    </source>
</evidence>
<evidence type="ECO:0000256" key="3">
    <source>
        <dbReference type="ARBA" id="ARBA00020819"/>
    </source>
</evidence>
<dbReference type="EMBL" id="AEUW02000001">
    <property type="protein sequence ID" value="EHJ51854.1"/>
    <property type="molecule type" value="Genomic_DNA"/>
</dbReference>
<evidence type="ECO:0000313" key="13">
    <source>
        <dbReference type="EMBL" id="EHJ51854.1"/>
    </source>
</evidence>
<proteinExistence type="inferred from homology"/>
<dbReference type="eggNOG" id="COG1511">
    <property type="taxonomic scope" value="Bacteria"/>
</dbReference>
<evidence type="ECO:0000313" key="14">
    <source>
        <dbReference type="Proteomes" id="UP000003573"/>
    </source>
</evidence>
<dbReference type="STRING" id="764298.STRMA_1949"/>
<dbReference type="PANTHER" id="PTHR43077">
    <property type="entry name" value="TRANSPORT PERMEASE YVFS-RELATED"/>
    <property type="match status" value="1"/>
</dbReference>
<feature type="transmembrane region" description="Helical" evidence="12">
    <location>
        <begin position="853"/>
        <end position="872"/>
    </location>
</feature>
<dbReference type="OrthoDB" id="4974788at2"/>
<keyword evidence="7" id="KW-0843">Virulence</keyword>
<keyword evidence="8 12" id="KW-0472">Membrane</keyword>
<dbReference type="AlphaFoldDB" id="G5JX80"/>
<keyword evidence="4" id="KW-1003">Cell membrane</keyword>
<keyword evidence="5 12" id="KW-0812">Transmembrane</keyword>
<keyword evidence="10" id="KW-0175">Coiled coil</keyword>
<comment type="caution">
    <text evidence="13">The sequence shown here is derived from an EMBL/GenBank/DDBJ whole genome shotgun (WGS) entry which is preliminary data.</text>
</comment>
<evidence type="ECO:0000256" key="1">
    <source>
        <dbReference type="ARBA" id="ARBA00004651"/>
    </source>
</evidence>
<dbReference type="Proteomes" id="UP000003573">
    <property type="component" value="Unassembled WGS sequence"/>
</dbReference>
<keyword evidence="14" id="KW-1185">Reference proteome</keyword>
<evidence type="ECO:0000256" key="7">
    <source>
        <dbReference type="ARBA" id="ARBA00023026"/>
    </source>
</evidence>
<comment type="subunit">
    <text evidence="9">Homodimer. Interacts with EssB.</text>
</comment>
<organism evidence="13 14">
    <name type="scientific">Streptococcus macacae NCTC 11558</name>
    <dbReference type="NCBI Taxonomy" id="764298"/>
    <lineage>
        <taxon>Bacteria</taxon>
        <taxon>Bacillati</taxon>
        <taxon>Bacillota</taxon>
        <taxon>Bacilli</taxon>
        <taxon>Lactobacillales</taxon>
        <taxon>Streptococcaceae</taxon>
        <taxon>Streptococcus</taxon>
    </lineage>
</organism>
<evidence type="ECO:0000256" key="5">
    <source>
        <dbReference type="ARBA" id="ARBA00022692"/>
    </source>
</evidence>
<feature type="compositionally biased region" description="Basic and acidic residues" evidence="11">
    <location>
        <begin position="720"/>
        <end position="732"/>
    </location>
</feature>
<feature type="transmembrane region" description="Helical" evidence="12">
    <location>
        <begin position="12"/>
        <end position="35"/>
    </location>
</feature>
<gene>
    <name evidence="13" type="primary">esaA</name>
    <name evidence="13" type="ORF">STRMA_1949</name>
</gene>
<reference evidence="13 14" key="1">
    <citation type="journal article" date="2014" name="Int. J. Syst. Evol. Microbiol.">
        <title>Phylogenomics and the dynamic genome evolution of the genus Streptococcus.</title>
        <authorList>
            <consortium name="The Broad Institute Genome Sequencing Platform"/>
            <person name="Richards V.P."/>
            <person name="Palmer S.R."/>
            <person name="Pavinski Bitar P.D."/>
            <person name="Qin X."/>
            <person name="Weinstock G.M."/>
            <person name="Highlander S.K."/>
            <person name="Town C.D."/>
            <person name="Burne R.A."/>
            <person name="Stanhope M.J."/>
        </authorList>
    </citation>
    <scope>NUCLEOTIDE SEQUENCE [LARGE SCALE GENOMIC DNA]</scope>
    <source>
        <strain evidence="13 14">NCTC 11558</strain>
    </source>
</reference>
<dbReference type="RefSeq" id="WP_003079133.1">
    <property type="nucleotide sequence ID" value="NZ_AEUW02000001.1"/>
</dbReference>
<feature type="region of interest" description="Disordered" evidence="11">
    <location>
        <begin position="302"/>
        <end position="330"/>
    </location>
</feature>
<evidence type="ECO:0000256" key="6">
    <source>
        <dbReference type="ARBA" id="ARBA00022989"/>
    </source>
</evidence>
<feature type="region of interest" description="Disordered" evidence="11">
    <location>
        <begin position="711"/>
        <end position="735"/>
    </location>
</feature>
<evidence type="ECO:0000256" key="12">
    <source>
        <dbReference type="SAM" id="Phobius"/>
    </source>
</evidence>
<feature type="coiled-coil region" evidence="10">
    <location>
        <begin position="334"/>
        <end position="361"/>
    </location>
</feature>
<comment type="subcellular location">
    <subcellularLocation>
        <location evidence="1">Cell membrane</location>
        <topology evidence="1">Multi-pass membrane protein</topology>
    </subcellularLocation>
</comment>
<evidence type="ECO:0000256" key="2">
    <source>
        <dbReference type="ARBA" id="ARBA00008338"/>
    </source>
</evidence>
<feature type="coiled-coil region" evidence="10">
    <location>
        <begin position="661"/>
        <end position="702"/>
    </location>
</feature>
<dbReference type="NCBIfam" id="TIGR03929">
    <property type="entry name" value="T7_esaA_Nterm"/>
    <property type="match status" value="1"/>
</dbReference>
<evidence type="ECO:0000256" key="11">
    <source>
        <dbReference type="SAM" id="MobiDB-lite"/>
    </source>
</evidence>
<evidence type="ECO:0000256" key="9">
    <source>
        <dbReference type="ARBA" id="ARBA00046722"/>
    </source>
</evidence>
<evidence type="ECO:0000256" key="4">
    <source>
        <dbReference type="ARBA" id="ARBA00022475"/>
    </source>
</evidence>
<dbReference type="PANTHER" id="PTHR43077:SF10">
    <property type="entry name" value="TRANSPORT PERMEASE PROTEIN"/>
    <property type="match status" value="1"/>
</dbReference>
<feature type="transmembrane region" description="Helical" evidence="12">
    <location>
        <begin position="925"/>
        <end position="947"/>
    </location>
</feature>
<dbReference type="GO" id="GO:0005886">
    <property type="term" value="C:plasma membrane"/>
    <property type="evidence" value="ECO:0007669"/>
    <property type="project" value="UniProtKB-SubCell"/>
</dbReference>
<feature type="transmembrane region" description="Helical" evidence="12">
    <location>
        <begin position="1011"/>
        <end position="1033"/>
    </location>
</feature>
<sequence length="1045" mass="114534">MKFLKWELPKSVKVIVNITLVAVLLSAVIALNIVVQRSSNNKSAAKQRERLNVAIVNEDKTIAEKDKRYNLGANYIKTIERDNSQNWTVASRSTAEAGLKKGNYQLAIYIPSNFSAKILDINSVIADKAMITYKVNAKGNTRVEAAANAVGRDVVSDLNSQLVNMYLASILGNLYTAQQNAQTISKIQNNNIGNYSGNLLKSATAFPSTFPALASLADGSSSLHSKFAEKLNSDANKANLDRIDSSGLLGDLRTLISDYSKGNLSSKDYTKDLMAINPKNLSAQISNMIAVLEGDQKGIDALLKGKEPNGQEDNSPSDDKTLNDGTSNLETDQSKAYKELTEDLNSQLDGLEEQLEAVVKKDEENPNIKSVKTLVEEELARYYGKKLDTLDTITVADVLMGENNGLSTDLERYRTSVNSMVSNSVSLLPADKAADLSADLKGVTATDYLSKIRQYSDANPASKYHYTSANTDLLTRLHHAAEDVRHYNTDDVKATAKTNTAVAASLRVTGDVKVESWYVVTDGQASAPVSPSETINVDLSKKNEFHYNIKTASSEGNVQNDEDNSSHQSSASIQVNLGNVTSTEAKSFNLADYSSKVEKYAAAAQEAVGAYNTAGNLLRIYYPDGSQENLTDSFFKQSAKTLLTNLLTQAVENSVNTYSANRDVNKTLQNLRSTREKLVKNMEKIQQTNEKLKKDIDDTLGRFKAVYGDAQDGKTGSQELSKDSSSAKDKSGKFSGLSSKISKLISQSESLKTSAASNAKAASSVSSSFASFNKAAKTAESDSKKMSADAQELMKKFRVELAQSNDFVKSFVSVLDKAYKNGVPNEALLEFLSSPVASRTSSYKSKVNTYRPFTWVLLLAVISLFTAYLFAVQDLIKRVKNKFIKGLLTNTDPLNVGALSALALVEGLVLGIISSRSMNLDRDMVPSWILLFVLCSFLLLHGQYFLLKHMKALGMGLSLYNLVSFVYFSNAVGTTVATADLAQKLKKWNILTFMETKLTLYFDHIAVDAKLILLLFAFAVIMIICNMFIRFPWENQTYQTKMIED</sequence>
<keyword evidence="6 12" id="KW-1133">Transmembrane helix</keyword>
<accession>G5JX80</accession>
<feature type="transmembrane region" description="Helical" evidence="12">
    <location>
        <begin position="893"/>
        <end position="913"/>
    </location>
</feature>
<dbReference type="InterPro" id="IPR023838">
    <property type="entry name" value="T7SS_EsaA"/>
</dbReference>
<protein>
    <recommendedName>
        <fullName evidence="3">Type VII secretion system accessory factor EsaA</fullName>
    </recommendedName>
</protein>
<dbReference type="InterPro" id="IPR051328">
    <property type="entry name" value="T7SS_ABC-Transporter"/>
</dbReference>